<keyword evidence="4 6" id="KW-1133">Transmembrane helix</keyword>
<evidence type="ECO:0000256" key="3">
    <source>
        <dbReference type="ARBA" id="ARBA00022692"/>
    </source>
</evidence>
<feature type="transmembrane region" description="Helical" evidence="6">
    <location>
        <begin position="873"/>
        <end position="893"/>
    </location>
</feature>
<feature type="transmembrane region" description="Helical" evidence="6">
    <location>
        <begin position="783"/>
        <end position="803"/>
    </location>
</feature>
<feature type="transmembrane region" description="Helical" evidence="6">
    <location>
        <begin position="727"/>
        <end position="744"/>
    </location>
</feature>
<evidence type="ECO:0000256" key="5">
    <source>
        <dbReference type="ARBA" id="ARBA00023136"/>
    </source>
</evidence>
<dbReference type="Pfam" id="PF03706">
    <property type="entry name" value="LPG_synthase_TM"/>
    <property type="match status" value="1"/>
</dbReference>
<dbReference type="RefSeq" id="WP_002557964.1">
    <property type="nucleotide sequence ID" value="NZ_CP007585.1"/>
</dbReference>
<name>A0A0A8E828_MESFC</name>
<evidence type="ECO:0000256" key="1">
    <source>
        <dbReference type="ARBA" id="ARBA00004651"/>
    </source>
</evidence>
<keyword evidence="2" id="KW-1003">Cell membrane</keyword>
<dbReference type="KEGG" id="mfq:MYF_03040"/>
<evidence type="ECO:0000313" key="8">
    <source>
        <dbReference type="Proteomes" id="UP000031129"/>
    </source>
</evidence>
<protein>
    <submittedName>
        <fullName evidence="7">Uncharacterized protein</fullName>
    </submittedName>
</protein>
<comment type="subcellular location">
    <subcellularLocation>
        <location evidence="1">Cell membrane</location>
        <topology evidence="1">Multi-pass membrane protein</topology>
    </subcellularLocation>
</comment>
<reference evidence="7 8" key="1">
    <citation type="journal article" date="2015" name="Genome Announc.">
        <title>Complete Genome Sequence of Mycoplasma flocculare Strain Ms42T (ATCC 27399T).</title>
        <authorList>
            <person name="Calcutt M.J."/>
            <person name="Foecking M.F."/>
            <person name="Heidari M.B."/>
            <person name="McIntosh M.A."/>
        </authorList>
    </citation>
    <scope>NUCLEOTIDE SEQUENCE [LARGE SCALE GENOMIC DNA]</scope>
    <source>
        <strain evidence="8">ATCC 27399</strain>
    </source>
</reference>
<evidence type="ECO:0000256" key="2">
    <source>
        <dbReference type="ARBA" id="ARBA00022475"/>
    </source>
</evidence>
<feature type="transmembrane region" description="Helical" evidence="6">
    <location>
        <begin position="698"/>
        <end position="721"/>
    </location>
</feature>
<proteinExistence type="predicted"/>
<dbReference type="GO" id="GO:0005886">
    <property type="term" value="C:plasma membrane"/>
    <property type="evidence" value="ECO:0007669"/>
    <property type="project" value="UniProtKB-SubCell"/>
</dbReference>
<dbReference type="Proteomes" id="UP000031129">
    <property type="component" value="Chromosome"/>
</dbReference>
<evidence type="ECO:0000313" key="7">
    <source>
        <dbReference type="EMBL" id="AJC50094.1"/>
    </source>
</evidence>
<accession>A0A0A8E828</accession>
<dbReference type="PANTHER" id="PTHR39087">
    <property type="entry name" value="UPF0104 MEMBRANE PROTEIN MJ1595"/>
    <property type="match status" value="1"/>
</dbReference>
<dbReference type="OrthoDB" id="400335at2"/>
<organism evidence="7 8">
    <name type="scientific">Mesomycoplasma flocculare ATCC 27399</name>
    <dbReference type="NCBI Taxonomy" id="743971"/>
    <lineage>
        <taxon>Bacteria</taxon>
        <taxon>Bacillati</taxon>
        <taxon>Mycoplasmatota</taxon>
        <taxon>Mycoplasmoidales</taxon>
        <taxon>Metamycoplasmataceae</taxon>
        <taxon>Mesomycoplasma</taxon>
    </lineage>
</organism>
<dbReference type="PANTHER" id="PTHR39087:SF2">
    <property type="entry name" value="UPF0104 MEMBRANE PROTEIN MJ1595"/>
    <property type="match status" value="1"/>
</dbReference>
<gene>
    <name evidence="7" type="ORF">MYF_03040</name>
</gene>
<dbReference type="EMBL" id="CP007585">
    <property type="protein sequence ID" value="AJC50094.1"/>
    <property type="molecule type" value="Genomic_DNA"/>
</dbReference>
<feature type="transmembrane region" description="Helical" evidence="6">
    <location>
        <begin position="665"/>
        <end position="686"/>
    </location>
</feature>
<dbReference type="InterPro" id="IPR022791">
    <property type="entry name" value="L-PG_synthase/AglD"/>
</dbReference>
<keyword evidence="5 6" id="KW-0472">Membrane</keyword>
<sequence>MKSALEISSEPILQSQNLISFNYESPLEVSNSKIIGFISNKPNSINENYIYSLATIISAFLREKGFNKILINNSVNNFGIAFASIFYSIIAEDPTRKVLVFNENFGYSQKLARHYFINSNFDFLIDIEINWTSKNSNPGIITFFKKKLTFLTLEEEKFINSAEKTPFFFKNDQIVKPEKFPISYENIFKLQTYLNLNLENLQKLYQFYDPDSNFLANFLKSNFNLKTIKFLPIKKIFTIENIMKHVSDSSIIWKKITTSAKFGTNIIFWLRKNKIVAAYRKNFNFNIIKEKDLQLLFLNYLRQNWQNGKYFLVSQQSDDYIIDYVQKNFNAKIWRYCEYRENPETAILKIQSQNQEEIVLITAESIHFIPKNTKKDTCFGISSHFSALWYIKVFEFFAKNNQNILDIIKVMKNEVNMVFHRKISLEIPPSNFDKIVNLLINEKSSELKPQGFHITNSSLDKRSINLKVNLKKNDFYTLNYFKPKQKLTLSTHFLAKNHTEKQAVFLENALIDRLKLVNKDAILTKSNKKKNIIKFSIFISIIILILIILFYNFYNLSFVDGSPTKIFVKFYDFFFFPRLNRLIFVGAIIYMLFWNISTAFQLRQVFKNQGIKTRFKHLFVGAFIATFMQFSTPFSFGGEISYYWYLQRKQYPLKNISATLTYNAFVHQVFNLLIGLVLIPIGFVFYQELFNLDSWEKVIFFIWLIVNIFLNALVLLIIAIISLWKKLQYSLIKIFVWFLNLNFFKKIEDRQRLEFRFQFLMDNFKKHFSEVLSNKMLLTKILFIYKLPVFFINFSFAILVLAMEKGGFNLKNINFMHYLKFLSGFTILQISNNLSPSPGGVGTADVITKLIFHSFFSEKTAVNLDIFNFANRIFTWFLPYLISGIGIFTVWIGEKRIDRYKEIRKTMKNNLTLNYELKKHDTNFFRYVLIFWGIITISLFILIFVH</sequence>
<keyword evidence="8" id="KW-1185">Reference proteome</keyword>
<feature type="transmembrane region" description="Helical" evidence="6">
    <location>
        <begin position="574"/>
        <end position="597"/>
    </location>
</feature>
<evidence type="ECO:0000256" key="4">
    <source>
        <dbReference type="ARBA" id="ARBA00022989"/>
    </source>
</evidence>
<feature type="transmembrane region" description="Helical" evidence="6">
    <location>
        <begin position="924"/>
        <end position="945"/>
    </location>
</feature>
<dbReference type="STRING" id="743971.MYF_03040"/>
<feature type="transmembrane region" description="Helical" evidence="6">
    <location>
        <begin position="535"/>
        <end position="554"/>
    </location>
</feature>
<evidence type="ECO:0000256" key="6">
    <source>
        <dbReference type="SAM" id="Phobius"/>
    </source>
</evidence>
<dbReference type="HOGENOM" id="CLU_012871_0_0_14"/>
<keyword evidence="3 6" id="KW-0812">Transmembrane</keyword>
<dbReference type="AlphaFoldDB" id="A0A0A8E828"/>
<feature type="transmembrane region" description="Helical" evidence="6">
    <location>
        <begin position="618"/>
        <end position="645"/>
    </location>
</feature>